<feature type="signal peptide" evidence="1">
    <location>
        <begin position="1"/>
        <end position="20"/>
    </location>
</feature>
<feature type="domain" description="Glutaredoxin" evidence="2">
    <location>
        <begin position="45"/>
        <end position="101"/>
    </location>
</feature>
<gene>
    <name evidence="3" type="ORF">ACG04R_09750</name>
</gene>
<reference evidence="3 4" key="1">
    <citation type="submission" date="2024-08" db="EMBL/GenBank/DDBJ databases">
        <authorList>
            <person name="Lu H."/>
        </authorList>
    </citation>
    <scope>NUCLEOTIDE SEQUENCE [LARGE SCALE GENOMIC DNA]</scope>
    <source>
        <strain evidence="3 4">BYS78W</strain>
    </source>
</reference>
<dbReference type="InterPro" id="IPR002109">
    <property type="entry name" value="Glutaredoxin"/>
</dbReference>
<comment type="caution">
    <text evidence="3">The sequence shown here is derived from an EMBL/GenBank/DDBJ whole genome shotgun (WGS) entry which is preliminary data.</text>
</comment>
<evidence type="ECO:0000259" key="2">
    <source>
        <dbReference type="Pfam" id="PF00462"/>
    </source>
</evidence>
<dbReference type="Proteomes" id="UP001606134">
    <property type="component" value="Unassembled WGS sequence"/>
</dbReference>
<sequence length="114" mass="12547">MKRPPLSLILVVAGTWLASAAWRSHVASEDGKALAALVKPGDIRMISSETCPYCLAARRWMAEQGLPFQECFIERDTQCLADYRALGAAGTPTLVVRGQRVVGFDRARMLEILK</sequence>
<dbReference type="Pfam" id="PF00462">
    <property type="entry name" value="Glutaredoxin"/>
    <property type="match status" value="1"/>
</dbReference>
<dbReference type="RefSeq" id="WP_394408855.1">
    <property type="nucleotide sequence ID" value="NZ_JBIGIC010000004.1"/>
</dbReference>
<dbReference type="PROSITE" id="PS51354">
    <property type="entry name" value="GLUTAREDOXIN_2"/>
    <property type="match status" value="1"/>
</dbReference>
<name>A0ABW7HAU1_9BURK</name>
<protein>
    <submittedName>
        <fullName evidence="3">Glutaredoxin family protein</fullName>
    </submittedName>
</protein>
<evidence type="ECO:0000256" key="1">
    <source>
        <dbReference type="SAM" id="SignalP"/>
    </source>
</evidence>
<dbReference type="EMBL" id="JBIGIC010000004">
    <property type="protein sequence ID" value="MFG6486955.1"/>
    <property type="molecule type" value="Genomic_DNA"/>
</dbReference>
<dbReference type="SUPFAM" id="SSF52833">
    <property type="entry name" value="Thioredoxin-like"/>
    <property type="match status" value="1"/>
</dbReference>
<dbReference type="Gene3D" id="3.40.30.10">
    <property type="entry name" value="Glutaredoxin"/>
    <property type="match status" value="1"/>
</dbReference>
<evidence type="ECO:0000313" key="4">
    <source>
        <dbReference type="Proteomes" id="UP001606134"/>
    </source>
</evidence>
<dbReference type="InterPro" id="IPR036249">
    <property type="entry name" value="Thioredoxin-like_sf"/>
</dbReference>
<proteinExistence type="predicted"/>
<accession>A0ABW7HAU1</accession>
<keyword evidence="4" id="KW-1185">Reference proteome</keyword>
<feature type="chain" id="PRO_5047503442" evidence="1">
    <location>
        <begin position="21"/>
        <end position="114"/>
    </location>
</feature>
<dbReference type="CDD" id="cd02976">
    <property type="entry name" value="NrdH"/>
    <property type="match status" value="1"/>
</dbReference>
<organism evidence="3 4">
    <name type="scientific">Pelomonas candidula</name>
    <dbReference type="NCBI Taxonomy" id="3299025"/>
    <lineage>
        <taxon>Bacteria</taxon>
        <taxon>Pseudomonadati</taxon>
        <taxon>Pseudomonadota</taxon>
        <taxon>Betaproteobacteria</taxon>
        <taxon>Burkholderiales</taxon>
        <taxon>Sphaerotilaceae</taxon>
        <taxon>Roseateles</taxon>
    </lineage>
</organism>
<evidence type="ECO:0000313" key="3">
    <source>
        <dbReference type="EMBL" id="MFG6486955.1"/>
    </source>
</evidence>
<keyword evidence="1" id="KW-0732">Signal</keyword>